<organism evidence="1 2">
    <name type="scientific">Rhododendron molle</name>
    <name type="common">Chinese azalea</name>
    <name type="synonym">Azalea mollis</name>
    <dbReference type="NCBI Taxonomy" id="49168"/>
    <lineage>
        <taxon>Eukaryota</taxon>
        <taxon>Viridiplantae</taxon>
        <taxon>Streptophyta</taxon>
        <taxon>Embryophyta</taxon>
        <taxon>Tracheophyta</taxon>
        <taxon>Spermatophyta</taxon>
        <taxon>Magnoliopsida</taxon>
        <taxon>eudicotyledons</taxon>
        <taxon>Gunneridae</taxon>
        <taxon>Pentapetalae</taxon>
        <taxon>asterids</taxon>
        <taxon>Ericales</taxon>
        <taxon>Ericaceae</taxon>
        <taxon>Ericoideae</taxon>
        <taxon>Rhodoreae</taxon>
        <taxon>Rhododendron</taxon>
    </lineage>
</organism>
<accession>A0ACC0Q3I6</accession>
<evidence type="ECO:0000313" key="1">
    <source>
        <dbReference type="EMBL" id="KAI8571328.1"/>
    </source>
</evidence>
<dbReference type="Proteomes" id="UP001062846">
    <property type="component" value="Chromosome 1"/>
</dbReference>
<keyword evidence="2" id="KW-1185">Reference proteome</keyword>
<reference evidence="1" key="1">
    <citation type="submission" date="2022-02" db="EMBL/GenBank/DDBJ databases">
        <title>Plant Genome Project.</title>
        <authorList>
            <person name="Zhang R.-G."/>
        </authorList>
    </citation>
    <scope>NUCLEOTIDE SEQUENCE</scope>
    <source>
        <strain evidence="1">AT1</strain>
    </source>
</reference>
<protein>
    <submittedName>
        <fullName evidence="1">Uncharacterized protein</fullName>
    </submittedName>
</protein>
<proteinExistence type="predicted"/>
<gene>
    <name evidence="1" type="ORF">RHMOL_Rhmol01G0111300</name>
</gene>
<dbReference type="EMBL" id="CM046388">
    <property type="protein sequence ID" value="KAI8571328.1"/>
    <property type="molecule type" value="Genomic_DNA"/>
</dbReference>
<evidence type="ECO:0000313" key="2">
    <source>
        <dbReference type="Proteomes" id="UP001062846"/>
    </source>
</evidence>
<sequence>MPGHVTDKCHHLCHKIQDLIDSKAILPQPKESSTLSNHHINTSSTIFDPTHYIILAHLPKPIIPIPDESSISVLEFEPTTEQMELKELRKALEEMGQKMDTQMIQIEALTQKMDSLFTFIFSDPNLKRNAKEDMDEGRSPPKMRLSKMFKGLAEASKACNTSKDSGCNGVNLSNPLGKSVGPGSIWILHLQQAQMLTHFQAIAASDLLSYSCSASDVTNGCVVDILGGCCPVLSCYATELNHVLFCYYVCCCCPLLNSVSSVQSAIELS</sequence>
<comment type="caution">
    <text evidence="1">The sequence shown here is derived from an EMBL/GenBank/DDBJ whole genome shotgun (WGS) entry which is preliminary data.</text>
</comment>
<name>A0ACC0Q3I6_RHOML</name>